<gene>
    <name evidence="2" type="ORF">GIX79_10135</name>
    <name evidence="1" type="ORF">LR3_02035</name>
</gene>
<reference evidence="1 3" key="1">
    <citation type="submission" date="2014-06" db="EMBL/GenBank/DDBJ databases">
        <title>Genetic determinant of reutericyclin biosynthesis of Lactobacillus reuteri.</title>
        <authorList>
            <person name="Lin X."/>
            <person name="Duar R."/>
            <person name="Walter J."/>
            <person name="Gaenzle M."/>
        </authorList>
    </citation>
    <scope>NUCLEOTIDE SEQUENCE [LARGE SCALE GENOMIC DNA]</scope>
    <source>
        <strain evidence="1 3">LTH2584</strain>
    </source>
</reference>
<dbReference type="PANTHER" id="PTHR40266">
    <property type="entry name" value="TOXIN HIGB-1"/>
    <property type="match status" value="1"/>
</dbReference>
<dbReference type="EMBL" id="WJMV01000060">
    <property type="protein sequence ID" value="MRG76100.1"/>
    <property type="molecule type" value="Genomic_DNA"/>
</dbReference>
<dbReference type="Pfam" id="PF05015">
    <property type="entry name" value="HigB-like_toxin"/>
    <property type="match status" value="1"/>
</dbReference>
<dbReference type="Proteomes" id="UP000452188">
    <property type="component" value="Unassembled WGS sequence"/>
</dbReference>
<dbReference type="EMBL" id="JOSX01000020">
    <property type="protein sequence ID" value="KEK14609.1"/>
    <property type="molecule type" value="Genomic_DNA"/>
</dbReference>
<dbReference type="PATRIC" id="fig|1598.90.peg.1760"/>
<name>A0A073JNA3_LIMRT</name>
<protein>
    <submittedName>
        <fullName evidence="1">Plasmid maintenance system killer</fullName>
    </submittedName>
    <submittedName>
        <fullName evidence="2">Type II toxin-antitoxin system RelE/ParE family toxin</fullName>
    </submittedName>
</protein>
<evidence type="ECO:0000313" key="2">
    <source>
        <dbReference type="EMBL" id="MRG76100.1"/>
    </source>
</evidence>
<dbReference type="AlphaFoldDB" id="A0A073JNA3"/>
<evidence type="ECO:0000313" key="4">
    <source>
        <dbReference type="Proteomes" id="UP000452188"/>
    </source>
</evidence>
<organism evidence="1 3">
    <name type="scientific">Limosilactobacillus reuteri</name>
    <name type="common">Lactobacillus reuteri</name>
    <dbReference type="NCBI Taxonomy" id="1598"/>
    <lineage>
        <taxon>Bacteria</taxon>
        <taxon>Bacillati</taxon>
        <taxon>Bacillota</taxon>
        <taxon>Bacilli</taxon>
        <taxon>Lactobacillales</taxon>
        <taxon>Lactobacillaceae</taxon>
        <taxon>Limosilactobacillus</taxon>
    </lineage>
</organism>
<reference evidence="2 4" key="2">
    <citation type="submission" date="2019-11" db="EMBL/GenBank/DDBJ databases">
        <title>Draft genome sequence of 12 host-associated Lactobacillus reuteri rodent strains.</title>
        <authorList>
            <person name="Zhang S."/>
            <person name="Ozcam M."/>
            <person name="Van Pijkeren J.P."/>
        </authorList>
    </citation>
    <scope>NUCLEOTIDE SEQUENCE [LARGE SCALE GENOMIC DNA]</scope>
    <source>
        <strain evidence="2 4">6799jm-1</strain>
    </source>
</reference>
<dbReference type="InterPro" id="IPR035093">
    <property type="entry name" value="RelE/ParE_toxin_dom_sf"/>
</dbReference>
<proteinExistence type="predicted"/>
<comment type="caution">
    <text evidence="1">The sequence shown here is derived from an EMBL/GenBank/DDBJ whole genome shotgun (WGS) entry which is preliminary data.</text>
</comment>
<accession>A0A073JNA3</accession>
<dbReference type="InterPro" id="IPR007711">
    <property type="entry name" value="HigB-1"/>
</dbReference>
<sequence length="94" mass="11126">MILSFADKETEKIFEQKFSKKLPQSIQRIALRKLIMIDNAENINDLRIPPANHLEQLSRDREGQYSIRVNNQFRICFTVHGQNNIKDVEIVDYH</sequence>
<evidence type="ECO:0000313" key="1">
    <source>
        <dbReference type="EMBL" id="KEK14609.1"/>
    </source>
</evidence>
<dbReference type="Gene3D" id="3.30.2310.20">
    <property type="entry name" value="RelE-like"/>
    <property type="match status" value="1"/>
</dbReference>
<evidence type="ECO:0000313" key="3">
    <source>
        <dbReference type="Proteomes" id="UP000027731"/>
    </source>
</evidence>
<dbReference type="SUPFAM" id="SSF143011">
    <property type="entry name" value="RelE-like"/>
    <property type="match status" value="1"/>
</dbReference>
<dbReference type="PANTHER" id="PTHR40266:SF2">
    <property type="entry name" value="TOXIN HIGB-1"/>
    <property type="match status" value="1"/>
</dbReference>
<dbReference type="RefSeq" id="WP_020843087.1">
    <property type="nucleotide sequence ID" value="NZ_LT600329.1"/>
</dbReference>
<dbReference type="Proteomes" id="UP000027731">
    <property type="component" value="Unassembled WGS sequence"/>
</dbReference>